<dbReference type="EMBL" id="JBHSOW010000064">
    <property type="protein sequence ID" value="MFC5650946.1"/>
    <property type="molecule type" value="Genomic_DNA"/>
</dbReference>
<name>A0ABW0VYK5_9BACL</name>
<reference evidence="2" key="1">
    <citation type="journal article" date="2019" name="Int. J. Syst. Evol. Microbiol.">
        <title>The Global Catalogue of Microorganisms (GCM) 10K type strain sequencing project: providing services to taxonomists for standard genome sequencing and annotation.</title>
        <authorList>
            <consortium name="The Broad Institute Genomics Platform"/>
            <consortium name="The Broad Institute Genome Sequencing Center for Infectious Disease"/>
            <person name="Wu L."/>
            <person name="Ma J."/>
        </authorList>
    </citation>
    <scope>NUCLEOTIDE SEQUENCE [LARGE SCALE GENOMIC DNA]</scope>
    <source>
        <strain evidence="2">CGMCC 1.3240</strain>
    </source>
</reference>
<gene>
    <name evidence="1" type="ORF">ACFPYJ_17895</name>
</gene>
<organism evidence="1 2">
    <name type="scientific">Paenibacillus solisilvae</name>
    <dbReference type="NCBI Taxonomy" id="2486751"/>
    <lineage>
        <taxon>Bacteria</taxon>
        <taxon>Bacillati</taxon>
        <taxon>Bacillota</taxon>
        <taxon>Bacilli</taxon>
        <taxon>Bacillales</taxon>
        <taxon>Paenibacillaceae</taxon>
        <taxon>Paenibacillus</taxon>
    </lineage>
</organism>
<accession>A0ABW0VYK5</accession>
<proteinExistence type="predicted"/>
<evidence type="ECO:0000313" key="2">
    <source>
        <dbReference type="Proteomes" id="UP001596047"/>
    </source>
</evidence>
<evidence type="ECO:0000313" key="1">
    <source>
        <dbReference type="EMBL" id="MFC5650946.1"/>
    </source>
</evidence>
<sequence>MSRLHEYVENSQQLDTLSLILKQHVVNAEFVATTLTKAFSEDKELPKELLEDLKQFQATF</sequence>
<dbReference type="RefSeq" id="WP_379189535.1">
    <property type="nucleotide sequence ID" value="NZ_JBHSOW010000064.1"/>
</dbReference>
<comment type="caution">
    <text evidence="1">The sequence shown here is derived from an EMBL/GenBank/DDBJ whole genome shotgun (WGS) entry which is preliminary data.</text>
</comment>
<dbReference type="Proteomes" id="UP001596047">
    <property type="component" value="Unassembled WGS sequence"/>
</dbReference>
<protein>
    <submittedName>
        <fullName evidence="1">Uncharacterized protein</fullName>
    </submittedName>
</protein>
<keyword evidence="2" id="KW-1185">Reference proteome</keyword>